<dbReference type="RefSeq" id="WP_073226959.1">
    <property type="nucleotide sequence ID" value="NZ_FQUQ01000001.1"/>
</dbReference>
<dbReference type="PANTHER" id="PTHR40980:SF4">
    <property type="entry name" value="TONB-DEPENDENT RECEPTOR-LIKE BETA-BARREL DOMAIN-CONTAINING PROTEIN"/>
    <property type="match status" value="1"/>
</dbReference>
<name>A0A1M4UCJ3_9SPHI</name>
<dbReference type="Gene3D" id="2.40.170.20">
    <property type="entry name" value="TonB-dependent receptor, beta-barrel domain"/>
    <property type="match status" value="1"/>
</dbReference>
<dbReference type="GO" id="GO:0009279">
    <property type="term" value="C:cell outer membrane"/>
    <property type="evidence" value="ECO:0007669"/>
    <property type="project" value="UniProtKB-SubCell"/>
</dbReference>
<accession>A0A1M4UCJ3</accession>
<keyword evidence="5" id="KW-0675">Receptor</keyword>
<dbReference type="OrthoDB" id="724695at2"/>
<evidence type="ECO:0000313" key="5">
    <source>
        <dbReference type="EMBL" id="SHE54293.1"/>
    </source>
</evidence>
<protein>
    <submittedName>
        <fullName evidence="5">Outer membrane receptor proteins, mostly Fe transport</fullName>
    </submittedName>
</protein>
<sequence>MTMFNPLKRISRQGYLVFFMVLLFSVQQVKAQIQNTGQIKGFLIDEHKAALPFATVMLKNESDSSLYKSMLSDEKGHFSFDQLKTGQYFLQIGMMSYESIYIRKITIDKETIKDLGVLALRPAAILLKGVSIAGKSPFIERRADKIIINLNELADGSSMLETMNKLPGVQVSPNDELRLNGRGVQIYLDGKATTLSADALAGLLKGMSSSGIQKVELIAQPSAKYDAAGSGGIINIVRKKNYKAGLNGNVYGGLGHWKYNKHNAGLNLNYKTQSFNALLTADYSFNKYYVNSEISTDFFNPQQQAIGSNASELTSVRSTRNYTPNLGLDFYLSKKTTLSVSVKPGLQFLHKDAESEISTFDVTKARTGFSRFSNLVKTRATNLSSGLRLQHLIDTAGREFTLDFDYFRYGNYGDQDNNNDFYAPSGTFLERYKSILNQDRVFSVYGVKGDYTHPLGKHLQLETGFKSSYVISDNSNLSYDANGTVPILDEANTDFFKYQENINAMYVTLSQNSKKLTWQLGLRGEHTYGKGEQVQNAADFQRNYVQLFPSLHLDYKLSKNHSLSLGANKRIERPGYENLNPLVRILNSTNYLQGNPSLRPAVSYHQVLNFSYKNAFIMALDYSITLRDFTSVTASYDNTGITTTKPDNNRYSQYFSFFMAFNKPVNRWWTTYTNASLVQRTFKSILNDQVLNNNGRPAFNFSTYNNFAITPKFSLMFLLNYYGKSEERNIVNDPYFMFTAGIKRVFMGKRASAQLNFVDIFNSYKSRYTQNSGVIKQLYENHFETRTIRLNLSYSFGGTLSRTKNSASADEERNRTNIKEN</sequence>
<dbReference type="PANTHER" id="PTHR40980">
    <property type="entry name" value="PLUG DOMAIN-CONTAINING PROTEIN"/>
    <property type="match status" value="1"/>
</dbReference>
<proteinExistence type="predicted"/>
<dbReference type="STRING" id="288992.SAMN04488522_101504"/>
<dbReference type="InterPro" id="IPR013784">
    <property type="entry name" value="Carb-bd-like_fold"/>
</dbReference>
<keyword evidence="3" id="KW-0998">Cell outer membrane</keyword>
<gene>
    <name evidence="5" type="ORF">SAMN04488522_101504</name>
</gene>
<evidence type="ECO:0000256" key="1">
    <source>
        <dbReference type="ARBA" id="ARBA00004442"/>
    </source>
</evidence>
<dbReference type="Gene3D" id="2.60.40.1120">
    <property type="entry name" value="Carboxypeptidase-like, regulatory domain"/>
    <property type="match status" value="1"/>
</dbReference>
<organism evidence="5 6">
    <name type="scientific">Pedobacter caeni</name>
    <dbReference type="NCBI Taxonomy" id="288992"/>
    <lineage>
        <taxon>Bacteria</taxon>
        <taxon>Pseudomonadati</taxon>
        <taxon>Bacteroidota</taxon>
        <taxon>Sphingobacteriia</taxon>
        <taxon>Sphingobacteriales</taxon>
        <taxon>Sphingobacteriaceae</taxon>
        <taxon>Pedobacter</taxon>
    </lineage>
</organism>
<dbReference type="Pfam" id="PF14905">
    <property type="entry name" value="OMP_b-brl_3"/>
    <property type="match status" value="1"/>
</dbReference>
<dbReference type="GO" id="GO:0030246">
    <property type="term" value="F:carbohydrate binding"/>
    <property type="evidence" value="ECO:0007669"/>
    <property type="project" value="InterPro"/>
</dbReference>
<evidence type="ECO:0000256" key="2">
    <source>
        <dbReference type="ARBA" id="ARBA00023136"/>
    </source>
</evidence>
<dbReference type="Pfam" id="PF13620">
    <property type="entry name" value="CarboxypepD_reg"/>
    <property type="match status" value="1"/>
</dbReference>
<evidence type="ECO:0000259" key="4">
    <source>
        <dbReference type="Pfam" id="PF14905"/>
    </source>
</evidence>
<evidence type="ECO:0000256" key="3">
    <source>
        <dbReference type="ARBA" id="ARBA00023237"/>
    </source>
</evidence>
<dbReference type="SUPFAM" id="SSF56935">
    <property type="entry name" value="Porins"/>
    <property type="match status" value="1"/>
</dbReference>
<dbReference type="EMBL" id="FQUQ01000001">
    <property type="protein sequence ID" value="SHE54293.1"/>
    <property type="molecule type" value="Genomic_DNA"/>
</dbReference>
<keyword evidence="2" id="KW-0472">Membrane</keyword>
<reference evidence="6" key="1">
    <citation type="submission" date="2016-11" db="EMBL/GenBank/DDBJ databases">
        <authorList>
            <person name="Varghese N."/>
            <person name="Submissions S."/>
        </authorList>
    </citation>
    <scope>NUCLEOTIDE SEQUENCE [LARGE SCALE GENOMIC DNA]</scope>
    <source>
        <strain evidence="6">DSM 16990</strain>
    </source>
</reference>
<keyword evidence="6" id="KW-1185">Reference proteome</keyword>
<comment type="subcellular location">
    <subcellularLocation>
        <location evidence="1">Cell outer membrane</location>
    </subcellularLocation>
</comment>
<dbReference type="InterPro" id="IPR041700">
    <property type="entry name" value="OMP_b-brl_3"/>
</dbReference>
<evidence type="ECO:0000313" key="6">
    <source>
        <dbReference type="Proteomes" id="UP000184287"/>
    </source>
</evidence>
<dbReference type="Proteomes" id="UP000184287">
    <property type="component" value="Unassembled WGS sequence"/>
</dbReference>
<dbReference type="InterPro" id="IPR036942">
    <property type="entry name" value="Beta-barrel_TonB_sf"/>
</dbReference>
<feature type="domain" description="Outer membrane protein beta-barrel" evidence="4">
    <location>
        <begin position="391"/>
        <end position="794"/>
    </location>
</feature>
<dbReference type="AlphaFoldDB" id="A0A1M4UCJ3"/>
<dbReference type="SUPFAM" id="SSF49452">
    <property type="entry name" value="Starch-binding domain-like"/>
    <property type="match status" value="1"/>
</dbReference>